<evidence type="ECO:0000313" key="1">
    <source>
        <dbReference type="EMBL" id="KAJ8492829.1"/>
    </source>
</evidence>
<gene>
    <name evidence="1" type="ORF">OPV22_014550</name>
</gene>
<sequence length="83" mass="8873">MTAAVQKNFKPIAARFGASGDIVAVQRQAPMRGPSTGARGALFGTDDHGTMPGFDLLRRQVCRPMTGLIQAGPVVRWWVPGHS</sequence>
<keyword evidence="2" id="KW-1185">Reference proteome</keyword>
<dbReference type="AlphaFoldDB" id="A0AAV8PQF9"/>
<dbReference type="Proteomes" id="UP001222027">
    <property type="component" value="Unassembled WGS sequence"/>
</dbReference>
<evidence type="ECO:0000313" key="2">
    <source>
        <dbReference type="Proteomes" id="UP001222027"/>
    </source>
</evidence>
<comment type="caution">
    <text evidence="1">The sequence shown here is derived from an EMBL/GenBank/DDBJ whole genome shotgun (WGS) entry which is preliminary data.</text>
</comment>
<reference evidence="1 2" key="1">
    <citation type="submission" date="2022-12" db="EMBL/GenBank/DDBJ databases">
        <title>Chromosome-scale assembly of the Ensete ventricosum genome.</title>
        <authorList>
            <person name="Dussert Y."/>
            <person name="Stocks J."/>
            <person name="Wendawek A."/>
            <person name="Woldeyes F."/>
            <person name="Nichols R.A."/>
            <person name="Borrell J.S."/>
        </authorList>
    </citation>
    <scope>NUCLEOTIDE SEQUENCE [LARGE SCALE GENOMIC DNA]</scope>
    <source>
        <strain evidence="2">cv. Maze</strain>
        <tissue evidence="1">Seeds</tissue>
    </source>
</reference>
<name>A0AAV8PQF9_ENSVE</name>
<dbReference type="EMBL" id="JAQQAF010000004">
    <property type="protein sequence ID" value="KAJ8492829.1"/>
    <property type="molecule type" value="Genomic_DNA"/>
</dbReference>
<protein>
    <submittedName>
        <fullName evidence="1">Uncharacterized protein</fullName>
    </submittedName>
</protein>
<accession>A0AAV8PQF9</accession>
<proteinExistence type="predicted"/>
<organism evidence="1 2">
    <name type="scientific">Ensete ventricosum</name>
    <name type="common">Abyssinian banana</name>
    <name type="synonym">Musa ensete</name>
    <dbReference type="NCBI Taxonomy" id="4639"/>
    <lineage>
        <taxon>Eukaryota</taxon>
        <taxon>Viridiplantae</taxon>
        <taxon>Streptophyta</taxon>
        <taxon>Embryophyta</taxon>
        <taxon>Tracheophyta</taxon>
        <taxon>Spermatophyta</taxon>
        <taxon>Magnoliopsida</taxon>
        <taxon>Liliopsida</taxon>
        <taxon>Zingiberales</taxon>
        <taxon>Musaceae</taxon>
        <taxon>Ensete</taxon>
    </lineage>
</organism>